<dbReference type="EMBL" id="LUEZ02000055">
    <property type="protein sequence ID" value="RDB21426.1"/>
    <property type="molecule type" value="Genomic_DNA"/>
</dbReference>
<dbReference type="FunCoup" id="A0A369JRJ6">
    <property type="interactions" value="624"/>
</dbReference>
<evidence type="ECO:0000259" key="7">
    <source>
        <dbReference type="PROSITE" id="PS50245"/>
    </source>
</evidence>
<evidence type="ECO:0000313" key="9">
    <source>
        <dbReference type="Proteomes" id="UP000076154"/>
    </source>
</evidence>
<dbReference type="SUPFAM" id="SSF74924">
    <property type="entry name" value="Cap-Gly domain"/>
    <property type="match status" value="1"/>
</dbReference>
<proteinExistence type="inferred from homology"/>
<sequence length="525" mass="58550">MHLPSEGARINLAGHFGTVRFVGKVDNTTGIWLGVEWDDPRRGRHDGTKDGKRYFTCRIRNSGSFVRPSAHISYGRSFLEALTAKYIEPFHGSESQETVVLGSSHGAVMVEAVRLDKIRGKLANLEKLHEVSLDNENLARCDPPGAIRATCPEIRGLDLSMSLLPSWDVVALIAIELPVLQRLALNRNRLQPATNRNVMEAAFLHLTELRLNGTTTTWAEMKSIVAVMPRLRLVEMGYNGLTHLQSQDDEPLENNNVQVINLDSNMCSDWVHLVKSLLHITSLQRLILTSNCVGIIPFPERRQQGLPSLKHISLSHNKINSWSDVDALSSWCPGLETLTLSGNPLTEREKTGHSRPFTISKIPSLLTLDGAAISLKERADSEIFYQSYIVQHGPGSEDERVQAHPQWLSLCAKHGKPNERTKDKASQDKLSQHLIGLNLHQTFDSPHGQTEQSSESLVLRVLPTMTLRALRLKACKALKRFKATVIIWLRRADGTLVELGTDCDQQSLDRLGLEDGSNLVIRVTM</sequence>
<organism evidence="8 9">
    <name type="scientific">Hypsizygus marmoreus</name>
    <name type="common">White beech mushroom</name>
    <name type="synonym">Agaricus marmoreus</name>
    <dbReference type="NCBI Taxonomy" id="39966"/>
    <lineage>
        <taxon>Eukaryota</taxon>
        <taxon>Fungi</taxon>
        <taxon>Dikarya</taxon>
        <taxon>Basidiomycota</taxon>
        <taxon>Agaricomycotina</taxon>
        <taxon>Agaricomycetes</taxon>
        <taxon>Agaricomycetidae</taxon>
        <taxon>Agaricales</taxon>
        <taxon>Tricholomatineae</taxon>
        <taxon>Lyophyllaceae</taxon>
        <taxon>Hypsizygus</taxon>
    </lineage>
</organism>
<protein>
    <recommendedName>
        <fullName evidence="6">U2 small nuclear ribonucleoprotein A'</fullName>
    </recommendedName>
</protein>
<evidence type="ECO:0000256" key="4">
    <source>
        <dbReference type="ARBA" id="ARBA00023242"/>
    </source>
</evidence>
<evidence type="ECO:0000256" key="3">
    <source>
        <dbReference type="ARBA" id="ARBA00022737"/>
    </source>
</evidence>
<dbReference type="Pfam" id="PF01302">
    <property type="entry name" value="CAP_GLY"/>
    <property type="match status" value="1"/>
</dbReference>
<dbReference type="Gene3D" id="3.80.10.10">
    <property type="entry name" value="Ribonuclease Inhibitor"/>
    <property type="match status" value="2"/>
</dbReference>
<evidence type="ECO:0000256" key="2">
    <source>
        <dbReference type="ARBA" id="ARBA00022614"/>
    </source>
</evidence>
<comment type="subcellular location">
    <subcellularLocation>
        <location evidence="1">Nucleus</location>
    </subcellularLocation>
</comment>
<comment type="caution">
    <text evidence="8">The sequence shown here is derived from an EMBL/GenBank/DDBJ whole genome shotgun (WGS) entry which is preliminary data.</text>
</comment>
<dbReference type="PROSITE" id="PS51450">
    <property type="entry name" value="LRR"/>
    <property type="match status" value="1"/>
</dbReference>
<keyword evidence="9" id="KW-1185">Reference proteome</keyword>
<dbReference type="AlphaFoldDB" id="A0A369JRJ6"/>
<dbReference type="Pfam" id="PF14580">
    <property type="entry name" value="LRR_9"/>
    <property type="match status" value="1"/>
</dbReference>
<dbReference type="PROSITE" id="PS50245">
    <property type="entry name" value="CAP_GLY_2"/>
    <property type="match status" value="1"/>
</dbReference>
<dbReference type="Gene3D" id="2.30.30.190">
    <property type="entry name" value="CAP Gly-rich-like domain"/>
    <property type="match status" value="1"/>
</dbReference>
<dbReference type="Proteomes" id="UP000076154">
    <property type="component" value="Unassembled WGS sequence"/>
</dbReference>
<reference evidence="8" key="1">
    <citation type="submission" date="2018-04" db="EMBL/GenBank/DDBJ databases">
        <title>Whole genome sequencing of Hypsizygus marmoreus.</title>
        <authorList>
            <person name="Choi I.-G."/>
            <person name="Min B."/>
            <person name="Kim J.-G."/>
            <person name="Kim S."/>
            <person name="Oh Y.-L."/>
            <person name="Kong W.-S."/>
            <person name="Park H."/>
            <person name="Jeong J."/>
            <person name="Song E.-S."/>
        </authorList>
    </citation>
    <scope>NUCLEOTIDE SEQUENCE [LARGE SCALE GENOMIC DNA]</scope>
    <source>
        <strain evidence="8">51987-8</strain>
    </source>
</reference>
<keyword evidence="2" id="KW-0433">Leucine-rich repeat</keyword>
<dbReference type="SMART" id="SM01052">
    <property type="entry name" value="CAP_GLY"/>
    <property type="match status" value="1"/>
</dbReference>
<name>A0A369JRJ6_HYPMA</name>
<dbReference type="GO" id="GO:0005634">
    <property type="term" value="C:nucleus"/>
    <property type="evidence" value="ECO:0007669"/>
    <property type="project" value="UniProtKB-SubCell"/>
</dbReference>
<accession>A0A369JRJ6</accession>
<dbReference type="InterPro" id="IPR000938">
    <property type="entry name" value="CAP-Gly_domain"/>
</dbReference>
<evidence type="ECO:0000256" key="1">
    <source>
        <dbReference type="ARBA" id="ARBA00004123"/>
    </source>
</evidence>
<dbReference type="SUPFAM" id="SSF52058">
    <property type="entry name" value="L domain-like"/>
    <property type="match status" value="1"/>
</dbReference>
<dbReference type="InterPro" id="IPR036859">
    <property type="entry name" value="CAP-Gly_dom_sf"/>
</dbReference>
<dbReference type="GO" id="GO:0030620">
    <property type="term" value="F:U2 snRNA binding"/>
    <property type="evidence" value="ECO:0007669"/>
    <property type="project" value="InterPro"/>
</dbReference>
<dbReference type="GO" id="GO:0000398">
    <property type="term" value="P:mRNA splicing, via spliceosome"/>
    <property type="evidence" value="ECO:0007669"/>
    <property type="project" value="InterPro"/>
</dbReference>
<evidence type="ECO:0000313" key="8">
    <source>
        <dbReference type="EMBL" id="RDB21426.1"/>
    </source>
</evidence>
<evidence type="ECO:0000256" key="6">
    <source>
        <dbReference type="ARBA" id="ARBA00024238"/>
    </source>
</evidence>
<dbReference type="InterPro" id="IPR001611">
    <property type="entry name" value="Leu-rich_rpt"/>
</dbReference>
<dbReference type="PANTHER" id="PTHR10552">
    <property type="entry name" value="U2 SMALL NUCLEAR RIBONUCLEOPROTEIN A"/>
    <property type="match status" value="1"/>
</dbReference>
<evidence type="ECO:0000256" key="5">
    <source>
        <dbReference type="ARBA" id="ARBA00024196"/>
    </source>
</evidence>
<gene>
    <name evidence="8" type="primary">TBCE</name>
    <name evidence="8" type="ORF">Hypma_011785</name>
</gene>
<dbReference type="InParanoid" id="A0A369JRJ6"/>
<feature type="domain" description="CAP-Gly" evidence="7">
    <location>
        <begin position="23"/>
        <end position="67"/>
    </location>
</feature>
<comment type="similarity">
    <text evidence="5">Belongs to the U2 small nuclear ribonucleoprotein A family.</text>
</comment>
<dbReference type="InterPro" id="IPR032675">
    <property type="entry name" value="LRR_dom_sf"/>
</dbReference>
<dbReference type="PANTHER" id="PTHR10552:SF6">
    <property type="entry name" value="U2 SMALL NUCLEAR RIBONUCLEOPROTEIN A"/>
    <property type="match status" value="1"/>
</dbReference>
<dbReference type="InterPro" id="IPR044640">
    <property type="entry name" value="RU2A"/>
</dbReference>
<keyword evidence="4" id="KW-0539">Nucleus</keyword>
<dbReference type="OrthoDB" id="5273213at2759"/>
<keyword evidence="3" id="KW-0677">Repeat</keyword>
<dbReference type="STRING" id="39966.A0A369JRJ6"/>